<protein>
    <submittedName>
        <fullName evidence="16">PTS glucose transporter subunit IIA</fullName>
    </submittedName>
</protein>
<dbReference type="PROSITE" id="PS51103">
    <property type="entry name" value="PTS_EIIC_TYPE_1"/>
    <property type="match status" value="1"/>
</dbReference>
<dbReference type="PROSITE" id="PS51093">
    <property type="entry name" value="PTS_EIIA_TYPE_1"/>
    <property type="match status" value="1"/>
</dbReference>
<feature type="domain" description="PTS EIIA type-1" evidence="13">
    <location>
        <begin position="499"/>
        <end position="603"/>
    </location>
</feature>
<feature type="transmembrane region" description="Helical" evidence="12">
    <location>
        <begin position="210"/>
        <end position="230"/>
    </location>
</feature>
<comment type="caution">
    <text evidence="16">The sequence shown here is derived from an EMBL/GenBank/DDBJ whole genome shotgun (WGS) entry which is preliminary data.</text>
</comment>
<dbReference type="AlphaFoldDB" id="A0A9X0UHE2"/>
<feature type="transmembrane region" description="Helical" evidence="12">
    <location>
        <begin position="429"/>
        <end position="451"/>
    </location>
</feature>
<comment type="subcellular location">
    <subcellularLocation>
        <location evidence="1">Cell membrane</location>
        <topology evidence="1">Multi-pass membrane protein</topology>
    </subcellularLocation>
</comment>
<evidence type="ECO:0000256" key="3">
    <source>
        <dbReference type="ARBA" id="ARBA00022475"/>
    </source>
</evidence>
<evidence type="ECO:0000259" key="13">
    <source>
        <dbReference type="PROSITE" id="PS51093"/>
    </source>
</evidence>
<dbReference type="CDD" id="cd00212">
    <property type="entry name" value="PTS_IIB_glc"/>
    <property type="match status" value="1"/>
</dbReference>
<dbReference type="Gene3D" id="2.70.70.10">
    <property type="entry name" value="Glucose Permease (Domain IIA)"/>
    <property type="match status" value="1"/>
</dbReference>
<dbReference type="GO" id="GO:0005886">
    <property type="term" value="C:plasma membrane"/>
    <property type="evidence" value="ECO:0007669"/>
    <property type="project" value="UniProtKB-SubCell"/>
</dbReference>
<name>A0A9X0UHE2_VIBME</name>
<dbReference type="FunFam" id="2.70.70.10:FF:000001">
    <property type="entry name" value="PTS system glucose-specific IIA component"/>
    <property type="match status" value="1"/>
</dbReference>
<evidence type="ECO:0000256" key="12">
    <source>
        <dbReference type="SAM" id="Phobius"/>
    </source>
</evidence>
<dbReference type="GO" id="GO:0008982">
    <property type="term" value="F:protein-N(PI)-phosphohistidine-sugar phosphotransferase activity"/>
    <property type="evidence" value="ECO:0007669"/>
    <property type="project" value="InterPro"/>
</dbReference>
<dbReference type="PANTHER" id="PTHR30175">
    <property type="entry name" value="PHOSPHOTRANSFERASE SYSTEM TRANSPORT PROTEIN"/>
    <property type="match status" value="1"/>
</dbReference>
<keyword evidence="6" id="KW-0598">Phosphotransferase system</keyword>
<dbReference type="InterPro" id="IPR003352">
    <property type="entry name" value="PTS_EIIC"/>
</dbReference>
<dbReference type="Pfam" id="PF00367">
    <property type="entry name" value="PTS_EIIB"/>
    <property type="match status" value="1"/>
</dbReference>
<dbReference type="InterPro" id="IPR001127">
    <property type="entry name" value="PTS_EIIA_1_perm"/>
</dbReference>
<dbReference type="PROSITE" id="PS51098">
    <property type="entry name" value="PTS_EIIB_TYPE_1"/>
    <property type="match status" value="1"/>
</dbReference>
<dbReference type="RefSeq" id="WP_187025866.1">
    <property type="nucleotide sequence ID" value="NZ_CAWQCL010000045.1"/>
</dbReference>
<proteinExistence type="predicted"/>
<feature type="transmembrane region" description="Helical" evidence="12">
    <location>
        <begin position="140"/>
        <end position="161"/>
    </location>
</feature>
<organism evidence="16 17">
    <name type="scientific">Vibrio metschnikovii</name>
    <dbReference type="NCBI Taxonomy" id="28172"/>
    <lineage>
        <taxon>Bacteria</taxon>
        <taxon>Pseudomonadati</taxon>
        <taxon>Pseudomonadota</taxon>
        <taxon>Gammaproteobacteria</taxon>
        <taxon>Vibrionales</taxon>
        <taxon>Vibrionaceae</taxon>
        <taxon>Vibrio</taxon>
    </lineage>
</organism>
<evidence type="ECO:0000256" key="8">
    <source>
        <dbReference type="ARBA" id="ARBA00022777"/>
    </source>
</evidence>
<dbReference type="GO" id="GO:0009401">
    <property type="term" value="P:phosphoenolpyruvate-dependent sugar phosphotransferase system"/>
    <property type="evidence" value="ECO:0007669"/>
    <property type="project" value="UniProtKB-KW"/>
</dbReference>
<keyword evidence="7 12" id="KW-0812">Transmembrane</keyword>
<dbReference type="InterPro" id="IPR050558">
    <property type="entry name" value="PTS_Sugar-Specific_Components"/>
</dbReference>
<feature type="active site" description="Phosphocysteine intermediate; for EIIB activity" evidence="11">
    <location>
        <position position="28"/>
    </location>
</feature>
<evidence type="ECO:0000256" key="10">
    <source>
        <dbReference type="ARBA" id="ARBA00023136"/>
    </source>
</evidence>
<feature type="transmembrane region" description="Helical" evidence="12">
    <location>
        <begin position="324"/>
        <end position="347"/>
    </location>
</feature>
<evidence type="ECO:0000259" key="14">
    <source>
        <dbReference type="PROSITE" id="PS51098"/>
    </source>
</evidence>
<dbReference type="GO" id="GO:0090589">
    <property type="term" value="F:protein-phosphocysteine-trehalose phosphotransferase system transporter activity"/>
    <property type="evidence" value="ECO:0007669"/>
    <property type="project" value="TreeGrafter"/>
</dbReference>
<dbReference type="PANTHER" id="PTHR30175:SF1">
    <property type="entry name" value="PTS SYSTEM ARBUTIN-, CELLOBIOSE-, AND SALICIN-SPECIFIC EIIBC COMPONENT-RELATED"/>
    <property type="match status" value="1"/>
</dbReference>
<evidence type="ECO:0000256" key="11">
    <source>
        <dbReference type="PROSITE-ProRule" id="PRU00421"/>
    </source>
</evidence>
<dbReference type="Proteomes" id="UP000615796">
    <property type="component" value="Unassembled WGS sequence"/>
</dbReference>
<keyword evidence="8" id="KW-0418">Kinase</keyword>
<evidence type="ECO:0000256" key="6">
    <source>
        <dbReference type="ARBA" id="ARBA00022683"/>
    </source>
</evidence>
<dbReference type="InterPro" id="IPR011055">
    <property type="entry name" value="Dup_hybrid_motif"/>
</dbReference>
<feature type="domain" description="PTS EIIC type-1" evidence="15">
    <location>
        <begin position="99"/>
        <end position="463"/>
    </location>
</feature>
<evidence type="ECO:0000259" key="15">
    <source>
        <dbReference type="PROSITE" id="PS51103"/>
    </source>
</evidence>
<evidence type="ECO:0000256" key="9">
    <source>
        <dbReference type="ARBA" id="ARBA00022989"/>
    </source>
</evidence>
<feature type="transmembrane region" description="Helical" evidence="12">
    <location>
        <begin position="359"/>
        <end position="378"/>
    </location>
</feature>
<dbReference type="SUPFAM" id="SSF55604">
    <property type="entry name" value="Glucose permease domain IIB"/>
    <property type="match status" value="1"/>
</dbReference>
<evidence type="ECO:0000256" key="7">
    <source>
        <dbReference type="ARBA" id="ARBA00022692"/>
    </source>
</evidence>
<dbReference type="GO" id="GO:0016301">
    <property type="term" value="F:kinase activity"/>
    <property type="evidence" value="ECO:0007669"/>
    <property type="project" value="UniProtKB-KW"/>
</dbReference>
<dbReference type="PROSITE" id="PS01035">
    <property type="entry name" value="PTS_EIIB_TYPE_1_CYS"/>
    <property type="match status" value="1"/>
</dbReference>
<keyword evidence="9 12" id="KW-1133">Transmembrane helix</keyword>
<dbReference type="EMBL" id="JACRUP010000004">
    <property type="protein sequence ID" value="MBC5851042.1"/>
    <property type="molecule type" value="Genomic_DNA"/>
</dbReference>
<feature type="transmembrane region" description="Helical" evidence="12">
    <location>
        <begin position="251"/>
        <end position="284"/>
    </location>
</feature>
<dbReference type="SUPFAM" id="SSF51261">
    <property type="entry name" value="Duplicated hybrid motif"/>
    <property type="match status" value="1"/>
</dbReference>
<keyword evidence="17" id="KW-1185">Reference proteome</keyword>
<evidence type="ECO:0000256" key="1">
    <source>
        <dbReference type="ARBA" id="ARBA00004651"/>
    </source>
</evidence>
<dbReference type="InterPro" id="IPR001996">
    <property type="entry name" value="PTS_IIB_1"/>
</dbReference>
<dbReference type="PROSITE" id="PS00371">
    <property type="entry name" value="PTS_EIIA_TYPE_1_HIS"/>
    <property type="match status" value="1"/>
</dbReference>
<dbReference type="Pfam" id="PF00358">
    <property type="entry name" value="PTS_EIIA_1"/>
    <property type="match status" value="1"/>
</dbReference>
<evidence type="ECO:0000256" key="5">
    <source>
        <dbReference type="ARBA" id="ARBA00022679"/>
    </source>
</evidence>
<dbReference type="Gene3D" id="3.30.1360.60">
    <property type="entry name" value="Glucose permease domain IIB"/>
    <property type="match status" value="1"/>
</dbReference>
<evidence type="ECO:0000313" key="17">
    <source>
        <dbReference type="Proteomes" id="UP000615796"/>
    </source>
</evidence>
<dbReference type="NCBIfam" id="TIGR00830">
    <property type="entry name" value="PTBA"/>
    <property type="match status" value="1"/>
</dbReference>
<keyword evidence="2" id="KW-0813">Transport</keyword>
<keyword evidence="3" id="KW-1003">Cell membrane</keyword>
<feature type="transmembrane region" description="Helical" evidence="12">
    <location>
        <begin position="108"/>
        <end position="128"/>
    </location>
</feature>
<keyword evidence="5" id="KW-0808">Transferase</keyword>
<gene>
    <name evidence="16" type="ORF">H8Q88_08685</name>
</gene>
<dbReference type="NCBIfam" id="TIGR01995">
    <property type="entry name" value="PTS-II-ABC-beta"/>
    <property type="match status" value="1"/>
</dbReference>
<evidence type="ECO:0000256" key="4">
    <source>
        <dbReference type="ARBA" id="ARBA00022597"/>
    </source>
</evidence>
<dbReference type="Pfam" id="PF02378">
    <property type="entry name" value="PTS_EIIC"/>
    <property type="match status" value="1"/>
</dbReference>
<keyword evidence="10 12" id="KW-0472">Membrane</keyword>
<keyword evidence="4 16" id="KW-0762">Sugar transport</keyword>
<feature type="domain" description="PTS EIIB type-1" evidence="14">
    <location>
        <begin position="6"/>
        <end position="88"/>
    </location>
</feature>
<dbReference type="InterPro" id="IPR013013">
    <property type="entry name" value="PTS_EIIC_1"/>
</dbReference>
<reference evidence="16" key="1">
    <citation type="submission" date="2020-08" db="EMBL/GenBank/DDBJ databases">
        <title>Genome Sequencing and Pan-Genome Analysis of Migratory bird Vibrio Strains, Inner Mongolia.</title>
        <authorList>
            <person name="Zheng L."/>
        </authorList>
    </citation>
    <scope>NUCLEOTIDE SEQUENCE</scope>
    <source>
        <strain evidence="16">M13F</strain>
    </source>
</reference>
<evidence type="ECO:0000313" key="16">
    <source>
        <dbReference type="EMBL" id="MBC5851042.1"/>
    </source>
</evidence>
<feature type="transmembrane region" description="Helical" evidence="12">
    <location>
        <begin position="290"/>
        <end position="312"/>
    </location>
</feature>
<feature type="transmembrane region" description="Helical" evidence="12">
    <location>
        <begin position="385"/>
        <end position="404"/>
    </location>
</feature>
<dbReference type="GO" id="GO:0015771">
    <property type="term" value="P:trehalose transport"/>
    <property type="evidence" value="ECO:0007669"/>
    <property type="project" value="TreeGrafter"/>
</dbReference>
<accession>A0A9X0UHE2</accession>
<sequence length="628" mass="68962">MTAYHDNLANQIVKLLGGSSNIVRVSHCTTRLRFQLKQTPIENIKEIKSLPDVISVIHTGGLFQIVIGTHVEKLYQSILPLLKPQKHTSVSHWMGAIINTITGIFHPLLWLLSAGGILKGFVVLLSNLGWITIDSGTYRILFSAADTIFFFLPIFLGYTAAKYFNSNPLFSMTIAGALVHPEIITHVNWLFSQQITGQEVPSENFMGLPILYLNYSTSVIPILFATWFNVRLEQALPKNLSTFLYNWLTPFLCLILTIPITFLVIGPLSTLIANMISNGVLYLYHASPELAGGVIGATWQILVVFGIHWCLVPIMMNNIAVDGYSLIIPLLIPAIFGQVGACLGVFFKTQNRNTRCYAGSAAITALFGVTEPAIYGITLSRKWPFIFACLSAAIGSSIIASFHVKSYSMGLLSLFSFIQVISPQGVDNTVIVCILAALLTLILSFILTYFFSPHSHDDAKIIEQNSPSISPLPSSYPKNYLQIASPLSGEVIPLSMVDDPTFSSEIMGKGIAIRPDNGTLFAPFDGYVTSIFNPHHAIGLKSEQGIELLIHIGLDTVKLQGDGFSLLVHTGEKITEGMPLIQFDLNKITQLGFDSTTPILITNSHDYFEVLSTNETYVNTGDRLLTTL</sequence>
<evidence type="ECO:0000256" key="2">
    <source>
        <dbReference type="ARBA" id="ARBA00022448"/>
    </source>
</evidence>
<dbReference type="InterPro" id="IPR011297">
    <property type="entry name" value="PTS_IIABC_b_glu"/>
</dbReference>
<dbReference type="InterPro" id="IPR018113">
    <property type="entry name" value="PTrfase_EIIB_Cys"/>
</dbReference>
<dbReference type="InterPro" id="IPR036878">
    <property type="entry name" value="Glu_permease_IIB"/>
</dbReference>